<evidence type="ECO:0008006" key="3">
    <source>
        <dbReference type="Google" id="ProtNLM"/>
    </source>
</evidence>
<name>A0A0F9LV61_9ZZZZ</name>
<dbReference type="Gene3D" id="1.10.10.60">
    <property type="entry name" value="Homeodomain-like"/>
    <property type="match status" value="1"/>
</dbReference>
<feature type="compositionally biased region" description="Basic and acidic residues" evidence="1">
    <location>
        <begin position="97"/>
        <end position="111"/>
    </location>
</feature>
<evidence type="ECO:0000256" key="1">
    <source>
        <dbReference type="SAM" id="MobiDB-lite"/>
    </source>
</evidence>
<protein>
    <recommendedName>
        <fullName evidence="3">HTH IS21-type domain-containing protein</fullName>
    </recommendedName>
</protein>
<accession>A0A0F9LV61</accession>
<dbReference type="EMBL" id="LAZR01006602">
    <property type="protein sequence ID" value="KKM90961.1"/>
    <property type="molecule type" value="Genomic_DNA"/>
</dbReference>
<proteinExistence type="predicted"/>
<organism evidence="2">
    <name type="scientific">marine sediment metagenome</name>
    <dbReference type="NCBI Taxonomy" id="412755"/>
    <lineage>
        <taxon>unclassified sequences</taxon>
        <taxon>metagenomes</taxon>
        <taxon>ecological metagenomes</taxon>
    </lineage>
</organism>
<feature type="region of interest" description="Disordered" evidence="1">
    <location>
        <begin position="91"/>
        <end position="111"/>
    </location>
</feature>
<reference evidence="2" key="1">
    <citation type="journal article" date="2015" name="Nature">
        <title>Complex archaea that bridge the gap between prokaryotes and eukaryotes.</title>
        <authorList>
            <person name="Spang A."/>
            <person name="Saw J.H."/>
            <person name="Jorgensen S.L."/>
            <person name="Zaremba-Niedzwiedzka K."/>
            <person name="Martijn J."/>
            <person name="Lind A.E."/>
            <person name="van Eijk R."/>
            <person name="Schleper C."/>
            <person name="Guy L."/>
            <person name="Ettema T.J."/>
        </authorList>
    </citation>
    <scope>NUCLEOTIDE SEQUENCE</scope>
</reference>
<comment type="caution">
    <text evidence="2">The sequence shown here is derived from an EMBL/GenBank/DDBJ whole genome shotgun (WGS) entry which is preliminary data.</text>
</comment>
<gene>
    <name evidence="2" type="ORF">LCGC14_1233340</name>
</gene>
<sequence>MLTVEDYGRIRRAHRDGMSIRGIARAFHHSRRKIRQVLAEPQPRPYTLAGGRAAPKLGPFKDMIDEILASDEQAPRKQRHTSAQLYRRLRTALPRANEGEGRCQRPHLRDS</sequence>
<evidence type="ECO:0000313" key="2">
    <source>
        <dbReference type="EMBL" id="KKM90961.1"/>
    </source>
</evidence>
<dbReference type="AlphaFoldDB" id="A0A0F9LV61"/>